<dbReference type="Proteomes" id="UP000016505">
    <property type="component" value="Chromosome I"/>
</dbReference>
<dbReference type="EMBL" id="CP011025">
    <property type="protein sequence ID" value="ATC86318.1"/>
    <property type="molecule type" value="Genomic_DNA"/>
</dbReference>
<name>A0A290S2H6_9GAMM</name>
<sequence>MLKISEKEQLNNEIFALLSTRFSYLKIAHLIKQIGIKAVLRIA</sequence>
<accession>A0A290S2H6</accession>
<evidence type="ECO:0000313" key="2">
    <source>
        <dbReference type="Proteomes" id="UP000016505"/>
    </source>
</evidence>
<organism evidence="1 2">
    <name type="scientific">Pseudoalteromonas arctica A 37-1-2</name>
    <dbReference type="NCBI Taxonomy" id="1117313"/>
    <lineage>
        <taxon>Bacteria</taxon>
        <taxon>Pseudomonadati</taxon>
        <taxon>Pseudomonadota</taxon>
        <taxon>Gammaproteobacteria</taxon>
        <taxon>Alteromonadales</taxon>
        <taxon>Pseudoalteromonadaceae</taxon>
        <taxon>Pseudoalteromonas</taxon>
    </lineage>
</organism>
<protein>
    <submittedName>
        <fullName evidence="1">Uncharacterized protein</fullName>
    </submittedName>
</protein>
<dbReference type="KEGG" id="part:PARC_a1739"/>
<reference evidence="1 2" key="1">
    <citation type="journal article" date="2012" name="J. Bacteriol.">
        <title>Genome sequences of type strains of seven species of the marine bacterium Pseudoalteromonas.</title>
        <authorList>
            <person name="Xie B.B."/>
            <person name="Shu Y.L."/>
            <person name="Qin Q.L."/>
            <person name="Rong J.C."/>
            <person name="Zhang X.Y."/>
            <person name="Chen X.L."/>
            <person name="Shi M."/>
            <person name="He H.L."/>
            <person name="Zhou B.C."/>
            <person name="Zhang Y.Z."/>
        </authorList>
    </citation>
    <scope>NUCLEOTIDE SEQUENCE [LARGE SCALE GENOMIC DNA]</scope>
    <source>
        <strain evidence="1 2">A 37-1-2</strain>
    </source>
</reference>
<evidence type="ECO:0000313" key="1">
    <source>
        <dbReference type="EMBL" id="ATC86318.1"/>
    </source>
</evidence>
<gene>
    <name evidence="1" type="ORF">PARC_a1739</name>
</gene>
<proteinExistence type="predicted"/>
<dbReference type="AlphaFoldDB" id="A0A290S2H6"/>